<dbReference type="NCBIfam" id="TIGR00121">
    <property type="entry name" value="birA_ligase"/>
    <property type="match status" value="1"/>
</dbReference>
<keyword evidence="6" id="KW-0678">Repressor</keyword>
<dbReference type="InterPro" id="IPR013196">
    <property type="entry name" value="HTH_11"/>
</dbReference>
<dbReference type="InterPro" id="IPR036390">
    <property type="entry name" value="WH_DNA-bd_sf"/>
</dbReference>
<evidence type="ECO:0000313" key="9">
    <source>
        <dbReference type="Proteomes" id="UP000028643"/>
    </source>
</evidence>
<keyword evidence="1 6" id="KW-0436">Ligase</keyword>
<dbReference type="Gene3D" id="1.10.10.10">
    <property type="entry name" value="Winged helix-like DNA-binding domain superfamily/Winged helix DNA-binding domain"/>
    <property type="match status" value="1"/>
</dbReference>
<dbReference type="CDD" id="cd16442">
    <property type="entry name" value="BPL"/>
    <property type="match status" value="1"/>
</dbReference>
<dbReference type="PANTHER" id="PTHR12835">
    <property type="entry name" value="BIOTIN PROTEIN LIGASE"/>
    <property type="match status" value="1"/>
</dbReference>
<dbReference type="PANTHER" id="PTHR12835:SF5">
    <property type="entry name" value="BIOTIN--PROTEIN LIGASE"/>
    <property type="match status" value="1"/>
</dbReference>
<proteinExistence type="inferred from homology"/>
<evidence type="ECO:0000259" key="7">
    <source>
        <dbReference type="PROSITE" id="PS51733"/>
    </source>
</evidence>
<dbReference type="InterPro" id="IPR030855">
    <property type="entry name" value="Bifunct_BirA"/>
</dbReference>
<name>A0A085V9G1_PSESX</name>
<dbReference type="InterPro" id="IPR036388">
    <property type="entry name" value="WH-like_DNA-bd_sf"/>
</dbReference>
<protein>
    <recommendedName>
        <fullName evidence="6">Bifunctional ligase/repressor BirA</fullName>
    </recommendedName>
    <alternativeName>
        <fullName evidence="6">Biotin operon repressor</fullName>
    </alternativeName>
    <alternativeName>
        <fullName evidence="6">Biotin--[acetyl-CoA-carboxylase] ligase</fullName>
        <ecNumber evidence="6">6.3.4.15</ecNumber>
    </alternativeName>
    <alternativeName>
        <fullName evidence="6">Biotin--protein ligase</fullName>
    </alternativeName>
    <alternativeName>
        <fullName evidence="6">Biotin-[acetyl-CoA carboxylase] synthetase</fullName>
    </alternativeName>
</protein>
<dbReference type="HAMAP" id="MF_00978">
    <property type="entry name" value="Bifunct_BirA"/>
    <property type="match status" value="1"/>
</dbReference>
<dbReference type="EMBL" id="JPQT01000099">
    <property type="protein sequence ID" value="KFE52074.1"/>
    <property type="molecule type" value="Genomic_DNA"/>
</dbReference>
<dbReference type="SUPFAM" id="SSF50037">
    <property type="entry name" value="C-terminal domain of transcriptional repressors"/>
    <property type="match status" value="1"/>
</dbReference>
<dbReference type="GO" id="GO:0006355">
    <property type="term" value="P:regulation of DNA-templated transcription"/>
    <property type="evidence" value="ECO:0007669"/>
    <property type="project" value="UniProtKB-UniRule"/>
</dbReference>
<dbReference type="GO" id="GO:0004077">
    <property type="term" value="F:biotin--[biotin carboxyl-carrier protein] ligase activity"/>
    <property type="evidence" value="ECO:0007669"/>
    <property type="project" value="UniProtKB-UniRule"/>
</dbReference>
<dbReference type="Proteomes" id="UP000028643">
    <property type="component" value="Unassembled WGS sequence"/>
</dbReference>
<dbReference type="SUPFAM" id="SSF55681">
    <property type="entry name" value="Class II aaRS and biotin synthetases"/>
    <property type="match status" value="1"/>
</dbReference>
<dbReference type="PATRIC" id="fig|317.174.peg.2039"/>
<gene>
    <name evidence="6" type="primary">birA</name>
    <name evidence="8" type="ORF">IV02_09955</name>
</gene>
<keyword evidence="6" id="KW-0238">DNA-binding</keyword>
<dbReference type="GO" id="GO:0005524">
    <property type="term" value="F:ATP binding"/>
    <property type="evidence" value="ECO:0007669"/>
    <property type="project" value="UniProtKB-UniRule"/>
</dbReference>
<evidence type="ECO:0000256" key="6">
    <source>
        <dbReference type="HAMAP-Rule" id="MF_00978"/>
    </source>
</evidence>
<keyword evidence="4 6" id="KW-0092">Biotin</keyword>
<evidence type="ECO:0000256" key="4">
    <source>
        <dbReference type="ARBA" id="ARBA00023267"/>
    </source>
</evidence>
<dbReference type="RefSeq" id="WP_020290718.1">
    <property type="nucleotide sequence ID" value="NZ_JPQT01000099.1"/>
</dbReference>
<dbReference type="SUPFAM" id="SSF46785">
    <property type="entry name" value="Winged helix' DNA-binding domain"/>
    <property type="match status" value="1"/>
</dbReference>
<dbReference type="Pfam" id="PF08279">
    <property type="entry name" value="HTH_11"/>
    <property type="match status" value="1"/>
</dbReference>
<evidence type="ECO:0000256" key="1">
    <source>
        <dbReference type="ARBA" id="ARBA00022598"/>
    </source>
</evidence>
<comment type="catalytic activity">
    <reaction evidence="5 6">
        <text>biotin + L-lysyl-[protein] + ATP = N(6)-biotinyl-L-lysyl-[protein] + AMP + diphosphate + H(+)</text>
        <dbReference type="Rhea" id="RHEA:11756"/>
        <dbReference type="Rhea" id="RHEA-COMP:9752"/>
        <dbReference type="Rhea" id="RHEA-COMP:10505"/>
        <dbReference type="ChEBI" id="CHEBI:15378"/>
        <dbReference type="ChEBI" id="CHEBI:29969"/>
        <dbReference type="ChEBI" id="CHEBI:30616"/>
        <dbReference type="ChEBI" id="CHEBI:33019"/>
        <dbReference type="ChEBI" id="CHEBI:57586"/>
        <dbReference type="ChEBI" id="CHEBI:83144"/>
        <dbReference type="ChEBI" id="CHEBI:456215"/>
        <dbReference type="EC" id="6.3.4.15"/>
    </reaction>
</comment>
<dbReference type="InterPro" id="IPR045864">
    <property type="entry name" value="aa-tRNA-synth_II/BPL/LPL"/>
</dbReference>
<dbReference type="InterPro" id="IPR008988">
    <property type="entry name" value="Transcriptional_repressor_C"/>
</dbReference>
<dbReference type="PROSITE" id="PS51733">
    <property type="entry name" value="BPL_LPL_CATALYTIC"/>
    <property type="match status" value="1"/>
</dbReference>
<feature type="domain" description="BPL/LPL catalytic" evidence="7">
    <location>
        <begin position="79"/>
        <end position="251"/>
    </location>
</feature>
<dbReference type="GO" id="GO:0005737">
    <property type="term" value="C:cytoplasm"/>
    <property type="evidence" value="ECO:0007669"/>
    <property type="project" value="TreeGrafter"/>
</dbReference>
<evidence type="ECO:0000256" key="2">
    <source>
        <dbReference type="ARBA" id="ARBA00022741"/>
    </source>
</evidence>
<reference evidence="8 9" key="1">
    <citation type="submission" date="2014-07" db="EMBL/GenBank/DDBJ databases">
        <title>Draft Genome Sequences of Environmental Pseudomonas syringae strains.</title>
        <authorList>
            <person name="Baltrus D.A."/>
            <person name="Berge O."/>
            <person name="Morris C."/>
        </authorList>
    </citation>
    <scope>NUCLEOTIDE SEQUENCE [LARGE SCALE GENOMIC DNA]</scope>
    <source>
        <strain evidence="8 9">CEB003</strain>
    </source>
</reference>
<dbReference type="Gene3D" id="2.30.30.100">
    <property type="match status" value="1"/>
</dbReference>
<comment type="caution">
    <text evidence="8">The sequence shown here is derived from an EMBL/GenBank/DDBJ whole genome shotgun (WGS) entry which is preliminary data.</text>
</comment>
<comment type="function">
    <text evidence="6">Acts both as a biotin--[acetyl-CoA-carboxylase] ligase and a biotin-operon repressor. In the presence of ATP, BirA activates biotin to form the BirA-biotinyl-5'-adenylate (BirA-bio-5'-AMP or holoBirA) complex. HoloBirA can either transfer the biotinyl moiety to the biotin carboxyl carrier protein (BCCP) subunit of acetyl-CoA carboxylase, or bind to the biotin operator site and inhibit transcription of the operon.</text>
</comment>
<evidence type="ECO:0000313" key="8">
    <source>
        <dbReference type="EMBL" id="KFE52074.1"/>
    </source>
</evidence>
<evidence type="ECO:0000256" key="3">
    <source>
        <dbReference type="ARBA" id="ARBA00022840"/>
    </source>
</evidence>
<dbReference type="Gene3D" id="3.30.930.10">
    <property type="entry name" value="Bira Bifunctional Protein, Domain 2"/>
    <property type="match status" value="1"/>
</dbReference>
<dbReference type="Pfam" id="PF02237">
    <property type="entry name" value="BPL_C"/>
    <property type="match status" value="1"/>
</dbReference>
<dbReference type="InterPro" id="IPR004143">
    <property type="entry name" value="BPL_LPL_catalytic"/>
</dbReference>
<keyword evidence="2 6" id="KW-0547">Nucleotide-binding</keyword>
<comment type="similarity">
    <text evidence="6">Belongs to the biotin--protein ligase family.</text>
</comment>
<evidence type="ECO:0000256" key="5">
    <source>
        <dbReference type="ARBA" id="ARBA00047846"/>
    </source>
</evidence>
<dbReference type="NCBIfam" id="NF008848">
    <property type="entry name" value="PRK11886.1-3"/>
    <property type="match status" value="1"/>
</dbReference>
<feature type="binding site" evidence="6">
    <location>
        <position position="110"/>
    </location>
    <ligand>
        <name>biotin</name>
        <dbReference type="ChEBI" id="CHEBI:57586"/>
    </ligand>
</feature>
<dbReference type="InterPro" id="IPR004408">
    <property type="entry name" value="Biotin_CoA_COase_ligase"/>
</dbReference>
<dbReference type="InterPro" id="IPR003142">
    <property type="entry name" value="BPL_C"/>
</dbReference>
<dbReference type="AlphaFoldDB" id="A0A085V9G1"/>
<feature type="binding site" evidence="6">
    <location>
        <begin position="86"/>
        <end position="88"/>
    </location>
    <ligand>
        <name>biotin</name>
        <dbReference type="ChEBI" id="CHEBI:57586"/>
    </ligand>
</feature>
<keyword evidence="3 6" id="KW-0067">ATP-binding</keyword>
<feature type="binding site" evidence="6">
    <location>
        <begin position="114"/>
        <end position="116"/>
    </location>
    <ligand>
        <name>biotin</name>
        <dbReference type="ChEBI" id="CHEBI:57586"/>
    </ligand>
</feature>
<dbReference type="GO" id="GO:0003677">
    <property type="term" value="F:DNA binding"/>
    <property type="evidence" value="ECO:0007669"/>
    <property type="project" value="UniProtKB-UniRule"/>
</dbReference>
<accession>A0A085V9G1</accession>
<dbReference type="NCBIfam" id="NF008847">
    <property type="entry name" value="PRK11886.1-2"/>
    <property type="match status" value="1"/>
</dbReference>
<keyword evidence="6" id="KW-0805">Transcription regulation</keyword>
<dbReference type="Pfam" id="PF03099">
    <property type="entry name" value="BPL_LplA_LipB"/>
    <property type="match status" value="1"/>
</dbReference>
<dbReference type="EC" id="6.3.4.15" evidence="6"/>
<feature type="DNA-binding region" description="H-T-H motif" evidence="6">
    <location>
        <begin position="16"/>
        <end position="35"/>
    </location>
</feature>
<keyword evidence="6" id="KW-0804">Transcription</keyword>
<organism evidence="8 9">
    <name type="scientific">Pseudomonas syringae</name>
    <dbReference type="NCBI Taxonomy" id="317"/>
    <lineage>
        <taxon>Bacteria</taxon>
        <taxon>Pseudomonadati</taxon>
        <taxon>Pseudomonadota</taxon>
        <taxon>Gammaproteobacteria</taxon>
        <taxon>Pseudomonadales</taxon>
        <taxon>Pseudomonadaceae</taxon>
        <taxon>Pseudomonas</taxon>
    </lineage>
</organism>
<sequence length="319" mass="34633">MLTLLKLLKDGKFHSGQDLGAALGVSRSAVWKQLQQLEVALGIEVHKVRGRGYKLVYPISLLDEAKIQAAAPHLGWPVQLFDSVDSTNAEAMRLIASRSPLPLVVLAERQTAGRGRRGRKWVSPFGENIYYSLALRIEGGMRQLEGLSLLVGLAVLKALRESGVKAAGLKWPNDVLVGRRKIAGVLLELLGDPADVCHVVVGVGINVNMRATDEVDQEWTSVHLETGVPSDRNELAARLSTNIAAYLAVHQVQGFGAYMEEWEENHLWQGRAVTLLAGAEAIEGVVLGIDARGALQLQVGDDKKSYSGGELSLRLRNDT</sequence>
<feature type="binding site" evidence="6">
    <location>
        <position position="181"/>
    </location>
    <ligand>
        <name>biotin</name>
        <dbReference type="ChEBI" id="CHEBI:57586"/>
    </ligand>
</feature>